<keyword evidence="1" id="KW-0812">Transmembrane</keyword>
<evidence type="ECO:0000313" key="3">
    <source>
        <dbReference type="Proteomes" id="UP000269157"/>
    </source>
</evidence>
<name>A0A497WS35_9RHOB</name>
<feature type="transmembrane region" description="Helical" evidence="1">
    <location>
        <begin position="217"/>
        <end position="236"/>
    </location>
</feature>
<keyword evidence="1" id="KW-1133">Transmembrane helix</keyword>
<feature type="transmembrane region" description="Helical" evidence="1">
    <location>
        <begin position="191"/>
        <end position="211"/>
    </location>
</feature>
<keyword evidence="1" id="KW-0472">Membrane</keyword>
<dbReference type="Proteomes" id="UP000269157">
    <property type="component" value="Unassembled WGS sequence"/>
</dbReference>
<sequence length="265" mass="28554">MGSSEIMYDVNSFVIAVVLLVAMGVAMRVGRIIGKSGSLHHNDESKSQVGAVQGSLLGLLALLLGFTFSLALKRYDDRSRAVVDEANAIGTAWLRADFLSESRQNEAKALLSRYGLTRFEAGRVPASDLERRDGLVSAAEEIFAKLWTIAGIEVQEVGGPAAVSFAGSLNDMIDSLGSRDAAIERHVPEPVLFLMFATFVLLGSILGYSSGLTLVKAGFPIYAMMFLIVALVFVIIDLDRPRRGIIAVNQDPLRMVSESMSEAVN</sequence>
<dbReference type="InterPro" id="IPR025333">
    <property type="entry name" value="DUF4239"/>
</dbReference>
<dbReference type="RefSeq" id="WP_121023163.1">
    <property type="nucleotide sequence ID" value="NZ_RCCE01000002.1"/>
</dbReference>
<dbReference type="OrthoDB" id="272864at2"/>
<evidence type="ECO:0000313" key="2">
    <source>
        <dbReference type="EMBL" id="RLJ59460.1"/>
    </source>
</evidence>
<dbReference type="EMBL" id="RCCE01000002">
    <property type="protein sequence ID" value="RLJ59460.1"/>
    <property type="molecule type" value="Genomic_DNA"/>
</dbReference>
<feature type="transmembrane region" description="Helical" evidence="1">
    <location>
        <begin position="12"/>
        <end position="30"/>
    </location>
</feature>
<protein>
    <recommendedName>
        <fullName evidence="4">DUF4239 domain-containing protein</fullName>
    </recommendedName>
</protein>
<accession>A0A497WS35</accession>
<keyword evidence="3" id="KW-1185">Reference proteome</keyword>
<proteinExistence type="predicted"/>
<gene>
    <name evidence="2" type="ORF">BCF46_1609</name>
</gene>
<feature type="transmembrane region" description="Helical" evidence="1">
    <location>
        <begin position="50"/>
        <end position="72"/>
    </location>
</feature>
<dbReference type="AlphaFoldDB" id="A0A497WS35"/>
<evidence type="ECO:0008006" key="4">
    <source>
        <dbReference type="Google" id="ProtNLM"/>
    </source>
</evidence>
<dbReference type="Pfam" id="PF14023">
    <property type="entry name" value="Bestrophin-like"/>
    <property type="match status" value="1"/>
</dbReference>
<reference evidence="2 3" key="1">
    <citation type="submission" date="2018-10" db="EMBL/GenBank/DDBJ databases">
        <title>Genomic Encyclopedia of Archaeal and Bacterial Type Strains, Phase II (KMG-II): from individual species to whole genera.</title>
        <authorList>
            <person name="Goeker M."/>
        </authorList>
    </citation>
    <scope>NUCLEOTIDE SEQUENCE [LARGE SCALE GENOMIC DNA]</scope>
    <source>
        <strain evidence="2 3">DSM 29466</strain>
    </source>
</reference>
<comment type="caution">
    <text evidence="2">The sequence shown here is derived from an EMBL/GenBank/DDBJ whole genome shotgun (WGS) entry which is preliminary data.</text>
</comment>
<evidence type="ECO:0000256" key="1">
    <source>
        <dbReference type="SAM" id="Phobius"/>
    </source>
</evidence>
<organism evidence="2 3">
    <name type="scientific">Litoreibacter meonggei</name>
    <dbReference type="NCBI Taxonomy" id="1049199"/>
    <lineage>
        <taxon>Bacteria</taxon>
        <taxon>Pseudomonadati</taxon>
        <taxon>Pseudomonadota</taxon>
        <taxon>Alphaproteobacteria</taxon>
        <taxon>Rhodobacterales</taxon>
        <taxon>Roseobacteraceae</taxon>
        <taxon>Litoreibacter</taxon>
    </lineage>
</organism>